<keyword evidence="1" id="KW-0560">Oxidoreductase</keyword>
<sequence length="177" mass="19787">VPSDTSLRAAVIGCGGRGRSHAEGYAADPRTTIVACADPSTEARDGFAESFDVPSTYEDYHEMLRAELPDLVSVCTWPHFHREMIEAAASSGVRAILSEKPMAPTWGEARAMHQACIDRDVLLTSCHQRRFGDTFQSARQLVRDGAIGQLRRIEASCPNLFDWGTHWFDMMFFYNEE</sequence>
<feature type="non-terminal residue" evidence="3">
    <location>
        <position position="1"/>
    </location>
</feature>
<gene>
    <name evidence="3" type="ORF">METZ01_LOCUS488286</name>
</gene>
<proteinExistence type="predicted"/>
<dbReference type="GO" id="GO:0016491">
    <property type="term" value="F:oxidoreductase activity"/>
    <property type="evidence" value="ECO:0007669"/>
    <property type="project" value="UniProtKB-KW"/>
</dbReference>
<dbReference type="PANTHER" id="PTHR43818:SF11">
    <property type="entry name" value="BCDNA.GH03377"/>
    <property type="match status" value="1"/>
</dbReference>
<name>A0A383CTA2_9ZZZZ</name>
<dbReference type="Gene3D" id="3.40.50.720">
    <property type="entry name" value="NAD(P)-binding Rossmann-like Domain"/>
    <property type="match status" value="1"/>
</dbReference>
<dbReference type="AlphaFoldDB" id="A0A383CTA2"/>
<dbReference type="InterPro" id="IPR000683">
    <property type="entry name" value="Gfo/Idh/MocA-like_OxRdtase_N"/>
</dbReference>
<dbReference type="Pfam" id="PF01408">
    <property type="entry name" value="GFO_IDH_MocA"/>
    <property type="match status" value="1"/>
</dbReference>
<evidence type="ECO:0000259" key="2">
    <source>
        <dbReference type="Pfam" id="PF01408"/>
    </source>
</evidence>
<feature type="domain" description="Gfo/Idh/MocA-like oxidoreductase N-terminal" evidence="2">
    <location>
        <begin position="7"/>
        <end position="124"/>
    </location>
</feature>
<feature type="non-terminal residue" evidence="3">
    <location>
        <position position="177"/>
    </location>
</feature>
<dbReference type="SUPFAM" id="SSF51735">
    <property type="entry name" value="NAD(P)-binding Rossmann-fold domains"/>
    <property type="match status" value="1"/>
</dbReference>
<dbReference type="PANTHER" id="PTHR43818">
    <property type="entry name" value="BCDNA.GH03377"/>
    <property type="match status" value="1"/>
</dbReference>
<dbReference type="GO" id="GO:0000166">
    <property type="term" value="F:nucleotide binding"/>
    <property type="evidence" value="ECO:0007669"/>
    <property type="project" value="InterPro"/>
</dbReference>
<evidence type="ECO:0000256" key="1">
    <source>
        <dbReference type="ARBA" id="ARBA00023002"/>
    </source>
</evidence>
<protein>
    <recommendedName>
        <fullName evidence="2">Gfo/Idh/MocA-like oxidoreductase N-terminal domain-containing protein</fullName>
    </recommendedName>
</protein>
<reference evidence="3" key="1">
    <citation type="submission" date="2018-05" db="EMBL/GenBank/DDBJ databases">
        <authorList>
            <person name="Lanie J.A."/>
            <person name="Ng W.-L."/>
            <person name="Kazmierczak K.M."/>
            <person name="Andrzejewski T.M."/>
            <person name="Davidsen T.M."/>
            <person name="Wayne K.J."/>
            <person name="Tettelin H."/>
            <person name="Glass J.I."/>
            <person name="Rusch D."/>
            <person name="Podicherti R."/>
            <person name="Tsui H.-C.T."/>
            <person name="Winkler M.E."/>
        </authorList>
    </citation>
    <scope>NUCLEOTIDE SEQUENCE</scope>
</reference>
<dbReference type="EMBL" id="UINC01211507">
    <property type="protein sequence ID" value="SVE35432.1"/>
    <property type="molecule type" value="Genomic_DNA"/>
</dbReference>
<dbReference type="InterPro" id="IPR036291">
    <property type="entry name" value="NAD(P)-bd_dom_sf"/>
</dbReference>
<dbReference type="InterPro" id="IPR050463">
    <property type="entry name" value="Gfo/Idh/MocA_oxidrdct_glycsds"/>
</dbReference>
<accession>A0A383CTA2</accession>
<evidence type="ECO:0000313" key="3">
    <source>
        <dbReference type="EMBL" id="SVE35432.1"/>
    </source>
</evidence>
<organism evidence="3">
    <name type="scientific">marine metagenome</name>
    <dbReference type="NCBI Taxonomy" id="408172"/>
    <lineage>
        <taxon>unclassified sequences</taxon>
        <taxon>metagenomes</taxon>
        <taxon>ecological metagenomes</taxon>
    </lineage>
</organism>